<dbReference type="InterPro" id="IPR003959">
    <property type="entry name" value="ATPase_AAA_core"/>
</dbReference>
<dbReference type="InterPro" id="IPR027417">
    <property type="entry name" value="P-loop_NTPase"/>
</dbReference>
<dbReference type="Pfam" id="PF20469">
    <property type="entry name" value="OLD-like_TOPRIM"/>
    <property type="match status" value="1"/>
</dbReference>
<protein>
    <submittedName>
        <fullName evidence="3">Putative ATP-dependent endonuclease of the OLD family</fullName>
    </submittedName>
</protein>
<dbReference type="SUPFAM" id="SSF52540">
    <property type="entry name" value="P-loop containing nucleoside triphosphate hydrolases"/>
    <property type="match status" value="1"/>
</dbReference>
<dbReference type="AlphaFoldDB" id="A0A1M7Q1X4"/>
<dbReference type="GO" id="GO:0004519">
    <property type="term" value="F:endonuclease activity"/>
    <property type="evidence" value="ECO:0007669"/>
    <property type="project" value="UniProtKB-KW"/>
</dbReference>
<dbReference type="InterPro" id="IPR034139">
    <property type="entry name" value="TOPRIM_OLD"/>
</dbReference>
<dbReference type="PANTHER" id="PTHR43581">
    <property type="entry name" value="ATP/GTP PHOSPHATASE"/>
    <property type="match status" value="1"/>
</dbReference>
<dbReference type="OrthoDB" id="308933at2"/>
<reference evidence="3 4" key="1">
    <citation type="submission" date="2016-11" db="EMBL/GenBank/DDBJ databases">
        <authorList>
            <person name="Jaros S."/>
            <person name="Januszkiewicz K."/>
            <person name="Wedrychowicz H."/>
        </authorList>
    </citation>
    <scope>NUCLEOTIDE SEQUENCE [LARGE SCALE GENOMIC DNA]</scope>
    <source>
        <strain evidence="3 4">CGMCC 1.10681</strain>
    </source>
</reference>
<dbReference type="PANTHER" id="PTHR43581:SF4">
    <property type="entry name" value="ATP_GTP PHOSPHATASE"/>
    <property type="match status" value="1"/>
</dbReference>
<dbReference type="InterPro" id="IPR051396">
    <property type="entry name" value="Bact_Antivir_Def_Nuclease"/>
</dbReference>
<organism evidence="3 4">
    <name type="scientific">Gracilibacillus kekensis</name>
    <dbReference type="NCBI Taxonomy" id="1027249"/>
    <lineage>
        <taxon>Bacteria</taxon>
        <taxon>Bacillati</taxon>
        <taxon>Bacillota</taxon>
        <taxon>Bacilli</taxon>
        <taxon>Bacillales</taxon>
        <taxon>Bacillaceae</taxon>
        <taxon>Gracilibacillus</taxon>
    </lineage>
</organism>
<dbReference type="Proteomes" id="UP000184184">
    <property type="component" value="Unassembled WGS sequence"/>
</dbReference>
<keyword evidence="3" id="KW-0378">Hydrolase</keyword>
<accession>A0A1M7Q1X4</accession>
<gene>
    <name evidence="3" type="ORF">SAMN05216179_2747</name>
</gene>
<dbReference type="EMBL" id="FRCZ01000005">
    <property type="protein sequence ID" value="SHN24205.1"/>
    <property type="molecule type" value="Genomic_DNA"/>
</dbReference>
<evidence type="ECO:0000259" key="2">
    <source>
        <dbReference type="Pfam" id="PF20469"/>
    </source>
</evidence>
<proteinExistence type="predicted"/>
<dbReference type="STRING" id="1027249.SAMN05216179_2747"/>
<dbReference type="Pfam" id="PF13304">
    <property type="entry name" value="AAA_21"/>
    <property type="match status" value="1"/>
</dbReference>
<keyword evidence="4" id="KW-1185">Reference proteome</keyword>
<name>A0A1M7Q1X4_9BACI</name>
<dbReference type="RefSeq" id="WP_073202422.1">
    <property type="nucleotide sequence ID" value="NZ_FRCZ01000005.1"/>
</dbReference>
<feature type="domain" description="OLD protein-like TOPRIM" evidence="2">
    <location>
        <begin position="391"/>
        <end position="466"/>
    </location>
</feature>
<sequence>MYLKQLSLSNFRQFGVNENEEPGVTVDFNPNMNVLVGENDSGKTAIIDAIRYLLGSISEDYEKIQEEDFYSKTKDVHSTFFYIEGIFVELSEKEAGAFLEWLSFDAEGNYQLRVSLKVEKKVNDNGKEYLDKKVQAGDKVFETRLNSQAREFLKTTYLKPLRDASSELKPGYRSRLAHILKAHPAFAIDEQSGQDHELVLTMKEANENIEKFFEKEYYHGRSLVSDIEKLLSDFHDVADQSKSRSKFSVSKTDLSSILKRLSLDTEDINLGLGNLNLLFIAAELLLLNTNETEQVIGPQITIIEEIEAHLHTQSQIRLIKYIEEELKKNGINNQYILTSHSSNLAASIDPRNIILMNNLISYPFQEDFTELDDDDYSFLERFLDSTKSNLFFAKGIIFVEGESEMLLLPALANLIGHPLHKNGISIVNVRGTSFERYVKLYSRSELWREGLGRPSIDKPLSIVTDVDVKPWEYYAFEGKEEAIFSINNEEELEQVLCFCSEEYDDIIPEHMGVEYATLKQLAKEFNFVIDEDRKDKIKQIVKKDISPNYISKIEGEKKERLVDKYSQYDANVKTCIAPKWTLEYSIALSVLAPYLLESIQEIRYKQPYVGKKHEIYQDLKTRIHQNPGDPLIAYEIFKPVNDKNVSKAEVAQLLAIKLNDLTGDISLAESLRDEILNDENLNYLVNAIKFSSNIDV</sequence>
<keyword evidence="3" id="KW-0540">Nuclease</keyword>
<feature type="domain" description="ATPase AAA-type core" evidence="1">
    <location>
        <begin position="32"/>
        <end position="344"/>
    </location>
</feature>
<evidence type="ECO:0000313" key="3">
    <source>
        <dbReference type="EMBL" id="SHN24205.1"/>
    </source>
</evidence>
<dbReference type="CDD" id="cd01026">
    <property type="entry name" value="TOPRIM_OLD"/>
    <property type="match status" value="1"/>
</dbReference>
<dbReference type="Gene3D" id="3.40.50.300">
    <property type="entry name" value="P-loop containing nucleotide triphosphate hydrolases"/>
    <property type="match status" value="1"/>
</dbReference>
<evidence type="ECO:0000259" key="1">
    <source>
        <dbReference type="Pfam" id="PF13304"/>
    </source>
</evidence>
<evidence type="ECO:0000313" key="4">
    <source>
        <dbReference type="Proteomes" id="UP000184184"/>
    </source>
</evidence>
<keyword evidence="3" id="KW-0255">Endonuclease</keyword>